<dbReference type="SUPFAM" id="SSF51197">
    <property type="entry name" value="Clavaminate synthase-like"/>
    <property type="match status" value="1"/>
</dbReference>
<protein>
    <recommendedName>
        <fullName evidence="4">Phytanoyl-CoA dioxygenase</fullName>
    </recommendedName>
</protein>
<proteinExistence type="predicted"/>
<gene>
    <name evidence="2" type="ORF">BDV28DRAFT_156248</name>
</gene>
<evidence type="ECO:0008006" key="4">
    <source>
        <dbReference type="Google" id="ProtNLM"/>
    </source>
</evidence>
<dbReference type="OrthoDB" id="407832at2759"/>
<dbReference type="AlphaFoldDB" id="A0A5N6ZB49"/>
<feature type="compositionally biased region" description="Low complexity" evidence="1">
    <location>
        <begin position="24"/>
        <end position="37"/>
    </location>
</feature>
<feature type="region of interest" description="Disordered" evidence="1">
    <location>
        <begin position="1"/>
        <end position="39"/>
    </location>
</feature>
<dbReference type="Gene3D" id="2.60.120.620">
    <property type="entry name" value="q2cbj1_9rhob like domain"/>
    <property type="match status" value="1"/>
</dbReference>
<evidence type="ECO:0000313" key="2">
    <source>
        <dbReference type="EMBL" id="KAE8354413.1"/>
    </source>
</evidence>
<evidence type="ECO:0000256" key="1">
    <source>
        <dbReference type="SAM" id="MobiDB-lite"/>
    </source>
</evidence>
<organism evidence="2 3">
    <name type="scientific">Aspergillus coremiiformis</name>
    <dbReference type="NCBI Taxonomy" id="138285"/>
    <lineage>
        <taxon>Eukaryota</taxon>
        <taxon>Fungi</taxon>
        <taxon>Dikarya</taxon>
        <taxon>Ascomycota</taxon>
        <taxon>Pezizomycotina</taxon>
        <taxon>Eurotiomycetes</taxon>
        <taxon>Eurotiomycetidae</taxon>
        <taxon>Eurotiales</taxon>
        <taxon>Aspergillaceae</taxon>
        <taxon>Aspergillus</taxon>
        <taxon>Aspergillus subgen. Circumdati</taxon>
    </lineage>
</organism>
<dbReference type="InterPro" id="IPR051961">
    <property type="entry name" value="Fungal_Metabolite_Diox"/>
</dbReference>
<accession>A0A5N6ZB49</accession>
<dbReference type="PANTHER" id="PTHR37563">
    <property type="entry name" value="PHYTANOYL-COA DIOXYGENASE FAMILY PROTEIN (AFU_ORTHOLOGUE AFUA_2G03330)"/>
    <property type="match status" value="1"/>
</dbReference>
<dbReference type="Pfam" id="PF05721">
    <property type="entry name" value="PhyH"/>
    <property type="match status" value="1"/>
</dbReference>
<evidence type="ECO:0000313" key="3">
    <source>
        <dbReference type="Proteomes" id="UP000327118"/>
    </source>
</evidence>
<name>A0A5N6ZB49_9EURO</name>
<sequence length="327" mass="36755">MQRITSITRRCKPATSYNSPRRNIISSTPTSITPTPSEIKNRQLSPQNLEIAMRSLHHDGLVVVENVVPHEALDQLNHKMVEDAYTLQNRKEDSPYNYNPGNIQQDPPPVRRYFDPDIFLNPIATQITSTALGPRPKWTFCSGNSAMPPTPGNPPKSQPVHSDADFNHPTHPFAYVVNVPLITMTPENGSTEVWLGTHADSGLHVQDGVHGERASGRIALDVLEKRREIRPPSQPVVPKGAFVVRDLRLWHAGIGNQTDEVRVMLAMIHFAPWYRNAMRLELAEDLKPLIEKEGDLEIPVDWVTGSEALSRYLNRGFGNSYDFSQRP</sequence>
<dbReference type="InterPro" id="IPR008775">
    <property type="entry name" value="Phytyl_CoA_dOase-like"/>
</dbReference>
<reference evidence="3" key="1">
    <citation type="submission" date="2019-04" db="EMBL/GenBank/DDBJ databases">
        <title>Friends and foes A comparative genomics studyof 23 Aspergillus species from section Flavi.</title>
        <authorList>
            <consortium name="DOE Joint Genome Institute"/>
            <person name="Kjaerbolling I."/>
            <person name="Vesth T."/>
            <person name="Frisvad J.C."/>
            <person name="Nybo J.L."/>
            <person name="Theobald S."/>
            <person name="Kildgaard S."/>
            <person name="Isbrandt T."/>
            <person name="Kuo A."/>
            <person name="Sato A."/>
            <person name="Lyhne E.K."/>
            <person name="Kogle M.E."/>
            <person name="Wiebenga A."/>
            <person name="Kun R.S."/>
            <person name="Lubbers R.J."/>
            <person name="Makela M.R."/>
            <person name="Barry K."/>
            <person name="Chovatia M."/>
            <person name="Clum A."/>
            <person name="Daum C."/>
            <person name="Haridas S."/>
            <person name="He G."/>
            <person name="LaButti K."/>
            <person name="Lipzen A."/>
            <person name="Mondo S."/>
            <person name="Riley R."/>
            <person name="Salamov A."/>
            <person name="Simmons B.A."/>
            <person name="Magnuson J.K."/>
            <person name="Henrissat B."/>
            <person name="Mortensen U.H."/>
            <person name="Larsen T.O."/>
            <person name="Devries R.P."/>
            <person name="Grigoriev I.V."/>
            <person name="Machida M."/>
            <person name="Baker S.E."/>
            <person name="Andersen M.R."/>
        </authorList>
    </citation>
    <scope>NUCLEOTIDE SEQUENCE [LARGE SCALE GENOMIC DNA]</scope>
    <source>
        <strain evidence="3">CBS 553.77</strain>
    </source>
</reference>
<dbReference type="PANTHER" id="PTHR37563:SF2">
    <property type="entry name" value="PHYTANOYL-COA DIOXYGENASE FAMILY PROTEIN (AFU_ORTHOLOGUE AFUA_2G03330)"/>
    <property type="match status" value="1"/>
</dbReference>
<dbReference type="EMBL" id="ML739073">
    <property type="protein sequence ID" value="KAE8354413.1"/>
    <property type="molecule type" value="Genomic_DNA"/>
</dbReference>
<dbReference type="Proteomes" id="UP000327118">
    <property type="component" value="Unassembled WGS sequence"/>
</dbReference>
<keyword evidence="3" id="KW-1185">Reference proteome</keyword>